<feature type="region of interest" description="Disordered" evidence="3">
    <location>
        <begin position="1"/>
        <end position="97"/>
    </location>
</feature>
<dbReference type="RefSeq" id="WP_051194244.1">
    <property type="nucleotide sequence ID" value="NZ_JBIAQY010000009.1"/>
</dbReference>
<dbReference type="PANTHER" id="PTHR37042:SF4">
    <property type="entry name" value="OUTER MEMBRANE PROTEIN RV1973"/>
    <property type="match status" value="1"/>
</dbReference>
<protein>
    <recommendedName>
        <fullName evidence="7">Mce-associated membrane protein</fullName>
    </recommendedName>
</protein>
<evidence type="ECO:0000256" key="1">
    <source>
        <dbReference type="ARBA" id="ARBA00004370"/>
    </source>
</evidence>
<keyword evidence="4" id="KW-1133">Transmembrane helix</keyword>
<dbReference type="Proteomes" id="UP001601992">
    <property type="component" value="Unassembled WGS sequence"/>
</dbReference>
<feature type="compositionally biased region" description="Polar residues" evidence="3">
    <location>
        <begin position="1"/>
        <end position="11"/>
    </location>
</feature>
<keyword evidence="2 4" id="KW-0472">Membrane</keyword>
<evidence type="ECO:0008006" key="7">
    <source>
        <dbReference type="Google" id="ProtNLM"/>
    </source>
</evidence>
<sequence>MTGRTEQTVADTTVEDEIITRNADTSTDEPVTSADEYLAEGENASATSTERETTAEANHPATTKPFHASDSERADGADAESSSDATVQRRSGTDRQAITRRRPAAVAAVVIVALVIATVWSVLQSRGDAALSDADREVGPAAADAAAAVLSYKPDTVAADLARAHSHLTGDFATYFDKLGSEVVIPAANARHMSSTATVTATSVVSADSEHAVALVFVDQVTTADDLKQPTTMSSSLRLELVKIGEHWLVDKLDTV</sequence>
<evidence type="ECO:0000256" key="3">
    <source>
        <dbReference type="SAM" id="MobiDB-lite"/>
    </source>
</evidence>
<keyword evidence="6" id="KW-1185">Reference proteome</keyword>
<keyword evidence="4" id="KW-0812">Transmembrane</keyword>
<feature type="compositionally biased region" description="Basic and acidic residues" evidence="3">
    <location>
        <begin position="67"/>
        <end position="76"/>
    </location>
</feature>
<feature type="compositionally biased region" description="Polar residues" evidence="3">
    <location>
        <begin position="86"/>
        <end position="96"/>
    </location>
</feature>
<feature type="transmembrane region" description="Helical" evidence="4">
    <location>
        <begin position="104"/>
        <end position="123"/>
    </location>
</feature>
<evidence type="ECO:0000256" key="2">
    <source>
        <dbReference type="ARBA" id="ARBA00023136"/>
    </source>
</evidence>
<accession>A0ABW6S6K5</accession>
<reference evidence="5 6" key="1">
    <citation type="submission" date="2024-10" db="EMBL/GenBank/DDBJ databases">
        <title>The Natural Products Discovery Center: Release of the First 8490 Sequenced Strains for Exploring Actinobacteria Biosynthetic Diversity.</title>
        <authorList>
            <person name="Kalkreuter E."/>
            <person name="Kautsar S.A."/>
            <person name="Yang D."/>
            <person name="Bader C.D."/>
            <person name="Teijaro C.N."/>
            <person name="Fluegel L."/>
            <person name="Davis C.M."/>
            <person name="Simpson J.R."/>
            <person name="Lauterbach L."/>
            <person name="Steele A.D."/>
            <person name="Gui C."/>
            <person name="Meng S."/>
            <person name="Li G."/>
            <person name="Viehrig K."/>
            <person name="Ye F."/>
            <person name="Su P."/>
            <person name="Kiefer A.F."/>
            <person name="Nichols A."/>
            <person name="Cepeda A.J."/>
            <person name="Yan W."/>
            <person name="Fan B."/>
            <person name="Jiang Y."/>
            <person name="Adhikari A."/>
            <person name="Zheng C.-J."/>
            <person name="Schuster L."/>
            <person name="Cowan T.M."/>
            <person name="Smanski M.J."/>
            <person name="Chevrette M.G."/>
            <person name="De Carvalho L.P.S."/>
            <person name="Shen B."/>
        </authorList>
    </citation>
    <scope>NUCLEOTIDE SEQUENCE [LARGE SCALE GENOMIC DNA]</scope>
    <source>
        <strain evidence="5 6">NPDC002593</strain>
    </source>
</reference>
<gene>
    <name evidence="5" type="ORF">ACFYXQ_25060</name>
</gene>
<proteinExistence type="predicted"/>
<evidence type="ECO:0000313" key="6">
    <source>
        <dbReference type="Proteomes" id="UP001601992"/>
    </source>
</evidence>
<organism evidence="5 6">
    <name type="scientific">Nocardia jiangxiensis</name>
    <dbReference type="NCBI Taxonomy" id="282685"/>
    <lineage>
        <taxon>Bacteria</taxon>
        <taxon>Bacillati</taxon>
        <taxon>Actinomycetota</taxon>
        <taxon>Actinomycetes</taxon>
        <taxon>Mycobacteriales</taxon>
        <taxon>Nocardiaceae</taxon>
        <taxon>Nocardia</taxon>
    </lineage>
</organism>
<dbReference type="EMBL" id="JBIAQY010000009">
    <property type="protein sequence ID" value="MFF3571055.1"/>
    <property type="molecule type" value="Genomic_DNA"/>
</dbReference>
<comment type="subcellular location">
    <subcellularLocation>
        <location evidence="1">Membrane</location>
    </subcellularLocation>
</comment>
<name>A0ABW6S6K5_9NOCA</name>
<evidence type="ECO:0000256" key="4">
    <source>
        <dbReference type="SAM" id="Phobius"/>
    </source>
</evidence>
<dbReference type="PANTHER" id="PTHR37042">
    <property type="entry name" value="OUTER MEMBRANE PROTEIN RV1973"/>
    <property type="match status" value="1"/>
</dbReference>
<evidence type="ECO:0000313" key="5">
    <source>
        <dbReference type="EMBL" id="MFF3571055.1"/>
    </source>
</evidence>
<comment type="caution">
    <text evidence="5">The sequence shown here is derived from an EMBL/GenBank/DDBJ whole genome shotgun (WGS) entry which is preliminary data.</text>
</comment>